<sequence>MLLNFSLLVICTNIVSLKSTTNANSRKFEEAYLLYTETSKLVFNSPKIVPNHHYAPHLPKQMRWWGPLGNVSEFAGKRVNGMLQKMKTNGIVGQIEGTVLREFCQTQRLNSQAQNWSFEFNDRESKSETARLVKVHPELYAGMLQKLQFKDSTLQHYQDLPHPDGSCVLTPYANKCDAFKSKSGLYISKTKQNRLVAYQKDGSTGYGWITHIYSLPNSNGRILMAVKVLRDACMGDVIDISENFIKMLNNLQLKVVKEDSSRELLDPEACWLGVLGTIFL</sequence>
<organism evidence="2">
    <name type="scientific">Puccinia triticina (isolate 1-1 / race 1 (BBBD))</name>
    <name type="common">Brown leaf rust fungus</name>
    <dbReference type="NCBI Taxonomy" id="630390"/>
    <lineage>
        <taxon>Eukaryota</taxon>
        <taxon>Fungi</taxon>
        <taxon>Dikarya</taxon>
        <taxon>Basidiomycota</taxon>
        <taxon>Pucciniomycotina</taxon>
        <taxon>Pucciniomycetes</taxon>
        <taxon>Pucciniales</taxon>
        <taxon>Pucciniaceae</taxon>
        <taxon>Puccinia</taxon>
    </lineage>
</organism>
<reference evidence="2" key="1">
    <citation type="submission" date="2009-11" db="EMBL/GenBank/DDBJ databases">
        <authorList>
            <consortium name="The Broad Institute Genome Sequencing Platform"/>
            <person name="Ward D."/>
            <person name="Feldgarden M."/>
            <person name="Earl A."/>
            <person name="Young S.K."/>
            <person name="Zeng Q."/>
            <person name="Koehrsen M."/>
            <person name="Alvarado L."/>
            <person name="Berlin A."/>
            <person name="Bochicchio J."/>
            <person name="Borenstein D."/>
            <person name="Chapman S.B."/>
            <person name="Chen Z."/>
            <person name="Engels R."/>
            <person name="Freedman E."/>
            <person name="Gellesch M."/>
            <person name="Goldberg J."/>
            <person name="Griggs A."/>
            <person name="Gujja S."/>
            <person name="Heilman E."/>
            <person name="Heiman D."/>
            <person name="Hepburn T."/>
            <person name="Howarth C."/>
            <person name="Jen D."/>
            <person name="Larson L."/>
            <person name="Lewis B."/>
            <person name="Mehta T."/>
            <person name="Park D."/>
            <person name="Pearson M."/>
            <person name="Roberts A."/>
            <person name="Saif S."/>
            <person name="Shea T."/>
            <person name="Shenoy N."/>
            <person name="Sisk P."/>
            <person name="Stolte C."/>
            <person name="Sykes S."/>
            <person name="Thomson T."/>
            <person name="Walk T."/>
            <person name="White J."/>
            <person name="Yandava C."/>
            <person name="Izard J."/>
            <person name="Baranova O.V."/>
            <person name="Blanton J.M."/>
            <person name="Tanner A.C."/>
            <person name="Dewhirst F.E."/>
            <person name="Haas B."/>
            <person name="Nusbaum C."/>
            <person name="Birren B."/>
        </authorList>
    </citation>
    <scope>NUCLEOTIDE SEQUENCE [LARGE SCALE GENOMIC DNA]</scope>
    <source>
        <strain evidence="2">1-1 BBBD Race 1</strain>
    </source>
</reference>
<keyword evidence="4" id="KW-1185">Reference proteome</keyword>
<accession>A0A180GP78</accession>
<reference evidence="3" key="4">
    <citation type="submission" date="2025-05" db="UniProtKB">
        <authorList>
            <consortium name="EnsemblFungi"/>
        </authorList>
    </citation>
    <scope>IDENTIFICATION</scope>
    <source>
        <strain evidence="3">isolate 1-1 / race 1 (BBBD)</strain>
    </source>
</reference>
<dbReference type="Proteomes" id="UP000005240">
    <property type="component" value="Unassembled WGS sequence"/>
</dbReference>
<evidence type="ECO:0000256" key="1">
    <source>
        <dbReference type="SAM" id="SignalP"/>
    </source>
</evidence>
<evidence type="ECO:0000313" key="4">
    <source>
        <dbReference type="Proteomes" id="UP000005240"/>
    </source>
</evidence>
<reference evidence="3 4" key="3">
    <citation type="journal article" date="2017" name="G3 (Bethesda)">
        <title>Comparative analysis highlights variable genome content of wheat rusts and divergence of the mating loci.</title>
        <authorList>
            <person name="Cuomo C.A."/>
            <person name="Bakkeren G."/>
            <person name="Khalil H.B."/>
            <person name="Panwar V."/>
            <person name="Joly D."/>
            <person name="Linning R."/>
            <person name="Sakthikumar S."/>
            <person name="Song X."/>
            <person name="Adiconis X."/>
            <person name="Fan L."/>
            <person name="Goldberg J.M."/>
            <person name="Levin J.Z."/>
            <person name="Young S."/>
            <person name="Zeng Q."/>
            <person name="Anikster Y."/>
            <person name="Bruce M."/>
            <person name="Wang M."/>
            <person name="Yin C."/>
            <person name="McCallum B."/>
            <person name="Szabo L.J."/>
            <person name="Hulbert S."/>
            <person name="Chen X."/>
            <person name="Fellers J.P."/>
        </authorList>
    </citation>
    <scope>NUCLEOTIDE SEQUENCE</scope>
    <source>
        <strain evidence="3">isolate 1-1 / race 1 (BBBD)</strain>
        <strain evidence="4">Isolate 1-1 / race 1 (BBBD)</strain>
    </source>
</reference>
<proteinExistence type="predicted"/>
<evidence type="ECO:0000313" key="3">
    <source>
        <dbReference type="EnsemblFungi" id="PTTG_26993-t43_1-p1"/>
    </source>
</evidence>
<dbReference type="STRING" id="630390.A0A180GP78"/>
<dbReference type="VEuPathDB" id="FungiDB:PTTG_26993"/>
<reference evidence="2" key="2">
    <citation type="submission" date="2016-05" db="EMBL/GenBank/DDBJ databases">
        <title>Comparative analysis highlights variable genome content of wheat rusts and divergence of the mating loci.</title>
        <authorList>
            <person name="Cuomo C.A."/>
            <person name="Bakkeren G."/>
            <person name="Szabo L."/>
            <person name="Khalil H."/>
            <person name="Joly D."/>
            <person name="Goldberg J."/>
            <person name="Young S."/>
            <person name="Zeng Q."/>
            <person name="Fellers J."/>
        </authorList>
    </citation>
    <scope>NUCLEOTIDE SEQUENCE [LARGE SCALE GENOMIC DNA]</scope>
    <source>
        <strain evidence="2">1-1 BBBD Race 1</strain>
    </source>
</reference>
<gene>
    <name evidence="2" type="ORF">PTTG_26993</name>
</gene>
<dbReference type="EMBL" id="ADAS02000040">
    <property type="protein sequence ID" value="OAV94334.1"/>
    <property type="molecule type" value="Genomic_DNA"/>
</dbReference>
<feature type="signal peptide" evidence="1">
    <location>
        <begin position="1"/>
        <end position="23"/>
    </location>
</feature>
<dbReference type="OrthoDB" id="2506039at2759"/>
<dbReference type="AlphaFoldDB" id="A0A180GP78"/>
<keyword evidence="1" id="KW-0732">Signal</keyword>
<name>A0A180GP78_PUCT1</name>
<dbReference type="EnsemblFungi" id="PTTG_26993-t43_1">
    <property type="protein sequence ID" value="PTTG_26993-t43_1-p1"/>
    <property type="gene ID" value="PTTG_26993"/>
</dbReference>
<protein>
    <submittedName>
        <fullName evidence="2 3">Uncharacterized protein</fullName>
    </submittedName>
</protein>
<evidence type="ECO:0000313" key="2">
    <source>
        <dbReference type="EMBL" id="OAV94334.1"/>
    </source>
</evidence>
<feature type="chain" id="PRO_5008110125" evidence="1">
    <location>
        <begin position="24"/>
        <end position="280"/>
    </location>
</feature>